<dbReference type="RefSeq" id="WP_214301002.1">
    <property type="nucleotide sequence ID" value="NZ_JAHDYS010000018.1"/>
</dbReference>
<organism evidence="3 4">
    <name type="scientific">Pelotalea chapellei</name>
    <dbReference type="NCBI Taxonomy" id="44671"/>
    <lineage>
        <taxon>Bacteria</taxon>
        <taxon>Pseudomonadati</taxon>
        <taxon>Thermodesulfobacteriota</taxon>
        <taxon>Desulfuromonadia</taxon>
        <taxon>Geobacterales</taxon>
        <taxon>Geobacteraceae</taxon>
        <taxon>Pelotalea</taxon>
    </lineage>
</organism>
<evidence type="ECO:0000313" key="3">
    <source>
        <dbReference type="EMBL" id="MBT1073197.1"/>
    </source>
</evidence>
<feature type="domain" description="HD-GYP" evidence="2">
    <location>
        <begin position="453"/>
        <end position="646"/>
    </location>
</feature>
<dbReference type="InterPro" id="IPR037522">
    <property type="entry name" value="HD_GYP_dom"/>
</dbReference>
<evidence type="ECO:0000259" key="2">
    <source>
        <dbReference type="PROSITE" id="PS51832"/>
    </source>
</evidence>
<sequence length="646" mass="72422">MNPSPPQDRPLYNSRIIDSYIRLARLRYPYVNIGELLQYAGMKGYEVADQAHWFTQDQINRFYERLVQLTGNPHISREAGRYAASPEALGAMRQYVLGLIGASNAFGILNKTTANFTRSSIYESRRISSNKVEITVTPQEDGLEQPFQCENRIGFFEAVVLIFNPSHSHAHRFPDIQHPECIFKGGKVCRYFITWEKSHTDILRKVKNGTILLLAFMNLALIMLGQWAYLDTSLLASLCLALLLIVAVDRSEKNEMMASLAHTKDSNEDLLNQININYNNALMTNEIGRTVGAFTEKEDILTNVIEIMKKRLEYDRGLIFLANREETRLELQASYGYGPEQLGCLARMSFRLDRPVAKGVLSRAYREQRPFLVNDLQGEEESLSSRSLTFAKMLEIRSFICCPIICEGTSMGILAADTIKNKRPLIESDMSLLMGIASMIGISLRNSALIDAGVRQFKSLLQVLAASIDARDSLTAGHSEKVTEYALGTCKEIGLAADYCEMIRVAALLHDYGKIGVPDDILKKKGKLTTEEFEIVKEHAASTAEILGKVNFEGIYSQVPEIAGAHHEKMDGSGYPRGLKGEEIPLGARIIAVSDYFESVTAKRHYRDPLPVDEAFALLRQESGGHLDKKLVEALISYYSRTYKQG</sequence>
<gene>
    <name evidence="3" type="ORF">KJB30_15490</name>
</gene>
<dbReference type="PROSITE" id="PS51832">
    <property type="entry name" value="HD_GYP"/>
    <property type="match status" value="1"/>
</dbReference>
<dbReference type="Gene3D" id="1.10.3210.10">
    <property type="entry name" value="Hypothetical protein af1432"/>
    <property type="match status" value="1"/>
</dbReference>
<reference evidence="3 4" key="1">
    <citation type="submission" date="2021-05" db="EMBL/GenBank/DDBJ databases">
        <title>The draft genome of Geobacter chapellei DSM 13688.</title>
        <authorList>
            <person name="Xu Z."/>
            <person name="Masuda Y."/>
            <person name="Itoh H."/>
            <person name="Senoo K."/>
        </authorList>
    </citation>
    <scope>NUCLEOTIDE SEQUENCE [LARGE SCALE GENOMIC DNA]</scope>
    <source>
        <strain evidence="3 4">DSM 13688</strain>
    </source>
</reference>
<dbReference type="InterPro" id="IPR003018">
    <property type="entry name" value="GAF"/>
</dbReference>
<dbReference type="SUPFAM" id="SSF109604">
    <property type="entry name" value="HD-domain/PDEase-like"/>
    <property type="match status" value="1"/>
</dbReference>
<comment type="caution">
    <text evidence="3">The sequence shown here is derived from an EMBL/GenBank/DDBJ whole genome shotgun (WGS) entry which is preliminary data.</text>
</comment>
<proteinExistence type="predicted"/>
<dbReference type="SUPFAM" id="SSF55781">
    <property type="entry name" value="GAF domain-like"/>
    <property type="match status" value="1"/>
</dbReference>
<dbReference type="SMART" id="SM00471">
    <property type="entry name" value="HDc"/>
    <property type="match status" value="1"/>
</dbReference>
<dbReference type="SMART" id="SM00065">
    <property type="entry name" value="GAF"/>
    <property type="match status" value="1"/>
</dbReference>
<dbReference type="Gene3D" id="3.30.450.40">
    <property type="match status" value="1"/>
</dbReference>
<dbReference type="InterPro" id="IPR029016">
    <property type="entry name" value="GAF-like_dom_sf"/>
</dbReference>
<feature type="transmembrane region" description="Helical" evidence="1">
    <location>
        <begin position="211"/>
        <end position="228"/>
    </location>
</feature>
<dbReference type="Pfam" id="PF01590">
    <property type="entry name" value="GAF"/>
    <property type="match status" value="1"/>
</dbReference>
<evidence type="ECO:0000256" key="1">
    <source>
        <dbReference type="SAM" id="Phobius"/>
    </source>
</evidence>
<name>A0ABS5UBX9_9BACT</name>
<keyword evidence="1" id="KW-0472">Membrane</keyword>
<keyword evidence="1" id="KW-1133">Transmembrane helix</keyword>
<dbReference type="EMBL" id="JAHDYS010000018">
    <property type="protein sequence ID" value="MBT1073197.1"/>
    <property type="molecule type" value="Genomic_DNA"/>
</dbReference>
<keyword evidence="1" id="KW-0812">Transmembrane</keyword>
<protein>
    <submittedName>
        <fullName evidence="3">HD domain-containing protein</fullName>
    </submittedName>
</protein>
<accession>A0ABS5UBX9</accession>
<dbReference type="PANTHER" id="PTHR43155:SF2">
    <property type="entry name" value="CYCLIC DI-GMP PHOSPHODIESTERASE PA4108"/>
    <property type="match status" value="1"/>
</dbReference>
<dbReference type="Proteomes" id="UP000784128">
    <property type="component" value="Unassembled WGS sequence"/>
</dbReference>
<evidence type="ECO:0000313" key="4">
    <source>
        <dbReference type="Proteomes" id="UP000784128"/>
    </source>
</evidence>
<keyword evidence="4" id="KW-1185">Reference proteome</keyword>
<dbReference type="Pfam" id="PF13487">
    <property type="entry name" value="HD_5"/>
    <property type="match status" value="1"/>
</dbReference>
<dbReference type="InterPro" id="IPR003607">
    <property type="entry name" value="HD/PDEase_dom"/>
</dbReference>
<dbReference type="PANTHER" id="PTHR43155">
    <property type="entry name" value="CYCLIC DI-GMP PHOSPHODIESTERASE PA4108-RELATED"/>
    <property type="match status" value="1"/>
</dbReference>
<dbReference type="CDD" id="cd00077">
    <property type="entry name" value="HDc"/>
    <property type="match status" value="1"/>
</dbReference>